<proteinExistence type="predicted"/>
<dbReference type="Proteomes" id="UP000676336">
    <property type="component" value="Unassembled WGS sequence"/>
</dbReference>
<reference evidence="1" key="1">
    <citation type="submission" date="2021-02" db="EMBL/GenBank/DDBJ databases">
        <authorList>
            <person name="Nowell W R."/>
        </authorList>
    </citation>
    <scope>NUCLEOTIDE SEQUENCE</scope>
</reference>
<feature type="non-terminal residue" evidence="1">
    <location>
        <position position="1"/>
    </location>
</feature>
<evidence type="ECO:0000313" key="1">
    <source>
        <dbReference type="EMBL" id="CAF4964122.1"/>
    </source>
</evidence>
<sequence length="53" mass="6360">MLEPWIVRDDLDSELKTKLFELFKLSSEQFEHGLIRQNVFIQWLRASHVISDT</sequence>
<name>A0A8S3D3R0_9BILA</name>
<protein>
    <submittedName>
        <fullName evidence="1">Uncharacterized protein</fullName>
    </submittedName>
</protein>
<accession>A0A8S3D3R0</accession>
<dbReference type="AlphaFoldDB" id="A0A8S3D3R0"/>
<organism evidence="1 2">
    <name type="scientific">Rotaria magnacalcarata</name>
    <dbReference type="NCBI Taxonomy" id="392030"/>
    <lineage>
        <taxon>Eukaryota</taxon>
        <taxon>Metazoa</taxon>
        <taxon>Spiralia</taxon>
        <taxon>Gnathifera</taxon>
        <taxon>Rotifera</taxon>
        <taxon>Eurotatoria</taxon>
        <taxon>Bdelloidea</taxon>
        <taxon>Philodinida</taxon>
        <taxon>Philodinidae</taxon>
        <taxon>Rotaria</taxon>
    </lineage>
</organism>
<comment type="caution">
    <text evidence="1">The sequence shown here is derived from an EMBL/GenBank/DDBJ whole genome shotgun (WGS) entry which is preliminary data.</text>
</comment>
<gene>
    <name evidence="1" type="ORF">SMN809_LOCUS54785</name>
</gene>
<dbReference type="EMBL" id="CAJOBI010191925">
    <property type="protein sequence ID" value="CAF4964122.1"/>
    <property type="molecule type" value="Genomic_DNA"/>
</dbReference>
<evidence type="ECO:0000313" key="2">
    <source>
        <dbReference type="Proteomes" id="UP000676336"/>
    </source>
</evidence>